<feature type="compositionally biased region" description="Low complexity" evidence="1">
    <location>
        <begin position="642"/>
        <end position="651"/>
    </location>
</feature>
<evidence type="ECO:0000313" key="3">
    <source>
        <dbReference type="EMBL" id="KIM24736.1"/>
    </source>
</evidence>
<name>A0A0C3AZQ6_SERVB</name>
<dbReference type="EMBL" id="KN824321">
    <property type="protein sequence ID" value="KIM24736.1"/>
    <property type="molecule type" value="Genomic_DNA"/>
</dbReference>
<reference evidence="3 4" key="1">
    <citation type="submission" date="2014-04" db="EMBL/GenBank/DDBJ databases">
        <authorList>
            <consortium name="DOE Joint Genome Institute"/>
            <person name="Kuo A."/>
            <person name="Zuccaro A."/>
            <person name="Kohler A."/>
            <person name="Nagy L.G."/>
            <person name="Floudas D."/>
            <person name="Copeland A."/>
            <person name="Barry K.W."/>
            <person name="Cichocki N."/>
            <person name="Veneault-Fourrey C."/>
            <person name="LaButti K."/>
            <person name="Lindquist E.A."/>
            <person name="Lipzen A."/>
            <person name="Lundell T."/>
            <person name="Morin E."/>
            <person name="Murat C."/>
            <person name="Sun H."/>
            <person name="Tunlid A."/>
            <person name="Henrissat B."/>
            <person name="Grigoriev I.V."/>
            <person name="Hibbett D.S."/>
            <person name="Martin F."/>
            <person name="Nordberg H.P."/>
            <person name="Cantor M.N."/>
            <person name="Hua S.X."/>
        </authorList>
    </citation>
    <scope>NUCLEOTIDE SEQUENCE [LARGE SCALE GENOMIC DNA]</scope>
    <source>
        <strain evidence="3 4">MAFF 305830</strain>
    </source>
</reference>
<feature type="compositionally biased region" description="Low complexity" evidence="1">
    <location>
        <begin position="889"/>
        <end position="909"/>
    </location>
</feature>
<feature type="compositionally biased region" description="Polar residues" evidence="1">
    <location>
        <begin position="486"/>
        <end position="496"/>
    </location>
</feature>
<gene>
    <name evidence="3" type="ORF">M408DRAFT_231082</name>
</gene>
<feature type="compositionally biased region" description="Polar residues" evidence="1">
    <location>
        <begin position="170"/>
        <end position="190"/>
    </location>
</feature>
<dbReference type="Pfam" id="PF02213">
    <property type="entry name" value="GYF"/>
    <property type="match status" value="1"/>
</dbReference>
<feature type="compositionally biased region" description="Low complexity" evidence="1">
    <location>
        <begin position="969"/>
        <end position="981"/>
    </location>
</feature>
<dbReference type="InterPro" id="IPR035445">
    <property type="entry name" value="GYF-like_dom_sf"/>
</dbReference>
<feature type="compositionally biased region" description="Basic and acidic residues" evidence="1">
    <location>
        <begin position="253"/>
        <end position="266"/>
    </location>
</feature>
<feature type="region of interest" description="Disordered" evidence="1">
    <location>
        <begin position="105"/>
        <end position="200"/>
    </location>
</feature>
<feature type="region of interest" description="Disordered" evidence="1">
    <location>
        <begin position="954"/>
        <end position="1188"/>
    </location>
</feature>
<keyword evidence="4" id="KW-1185">Reference proteome</keyword>
<dbReference type="SUPFAM" id="SSF55277">
    <property type="entry name" value="GYF domain"/>
    <property type="match status" value="1"/>
</dbReference>
<feature type="region of interest" description="Disordered" evidence="1">
    <location>
        <begin position="478"/>
        <end position="520"/>
    </location>
</feature>
<feature type="compositionally biased region" description="Basic and acidic residues" evidence="1">
    <location>
        <begin position="287"/>
        <end position="298"/>
    </location>
</feature>
<dbReference type="Proteomes" id="UP000054097">
    <property type="component" value="Unassembled WGS sequence"/>
</dbReference>
<feature type="compositionally biased region" description="Basic and acidic residues" evidence="1">
    <location>
        <begin position="160"/>
        <end position="169"/>
    </location>
</feature>
<dbReference type="Gene3D" id="3.30.1490.40">
    <property type="match status" value="1"/>
</dbReference>
<feature type="compositionally biased region" description="Low complexity" evidence="1">
    <location>
        <begin position="233"/>
        <end position="246"/>
    </location>
</feature>
<feature type="domain" description="GYF" evidence="2">
    <location>
        <begin position="343"/>
        <end position="397"/>
    </location>
</feature>
<protein>
    <recommendedName>
        <fullName evidence="2">GYF domain-containing protein</fullName>
    </recommendedName>
</protein>
<dbReference type="PROSITE" id="PS50829">
    <property type="entry name" value="GYF"/>
    <property type="match status" value="1"/>
</dbReference>
<feature type="compositionally biased region" description="Basic and acidic residues" evidence="1">
    <location>
        <begin position="954"/>
        <end position="967"/>
    </location>
</feature>
<dbReference type="STRING" id="933852.A0A0C3AZQ6"/>
<feature type="region of interest" description="Disordered" evidence="1">
    <location>
        <begin position="619"/>
        <end position="680"/>
    </location>
</feature>
<feature type="compositionally biased region" description="Polar residues" evidence="1">
    <location>
        <begin position="142"/>
        <end position="151"/>
    </location>
</feature>
<sequence>MHVAFVAPAVLPYSSLLTPAPTTNPQLKLGQHASTDTDPFRYSRDAFLSIYRAGIITNGGPGWRLGIEVERHEGVVVDGENTPACAKEMTEAEIKLYAMPSLNSRRPSISHAHSHGPRDGEPVGLGILGRRGTGGEGVSMGLSTSSGRNSLGNGGPASPLRERFSRRDSTGTTQPYRPRQLINTATSNTPGVDGTAPLISPRTVSGGFGFGGGPGFDGVLSAGEGWGGRRRGPAGPLGAAAATASRQGSFLRDIQEKGGDQAERQAPKGLPAASNETSNDPLANGDIPKDAGHGKAAEEPAFENWEDDPEISGGASRASPSNGLEKDIGADGENEKPPPNPADVKWQYIDDQQAIQGPFSPEDLTVWEKSGWLRPDLRMNRPDHDTLFLPLSTWKLKMNEMQNANAGEEDRGVFYTWFQPMHEVKPEPKKVVQPPPGLAKYDATPLQTDSNNFVSIPKHEAPVPSVFEALRRADHAPSPVFGDNGFSHSPVSSQRLSMKGPGTALDSTHTSSPASSTANINMYGDTEFNGAMRQPQAFHHGMGHPHGPLPAVLSRGLSNTSGSSPLVGYSSPIASYPAGTPELGSMGMQSSYPNSGVFSNIGMRKPSYEQYPSPSIPWQSNVQGLGHGHRGSNFVSSGSGGVAATSSTTSSLSNVPRAHFGGRRSPSPSSGFPNGNTASGLTSTLGGEVYDGALGPSAFHNAIGRTGSGGGYSPQQQFGTLYRSPVPPIPETTQGIEGVVGTGAEALMSQLSVNDAYGDLLQGHVSSTDPAESTFPRKQSIEPMSESWSELQQQSLQQQQEQRAKLQSAETPASLPDQKPYESVSASPEEAKNQKVAAAALETVDAKPSAIAPPEAPKDDEEEDSQPFIPVKKQQRAPAIQAVEPSPGPLSSTGVSPSVPTPTISQSSSKMTVPLASLITNPPPVTTPTSAPPAKAWATVVVKDEAKGLKEIQEAEARRAKENEKLKARPAPSASPIAPSSAKDEEVGTLLAWGLPTSLAGARGGKDSAVTSNASTPPAAAWATGSGVKGAGNGAGNGTKKATMKDIQEEEEKRKKKERDVVTAARRVSEKAPNLAPSPVLATGGSAWATVGAGGKATRPSTGGSSNTGVSSNPTPAPPTGIAALPPRPSAAAIAGSGMQAAHSNATATVARPAAGQNTRRPANPATIASSNLKGPSKPAATDDIGVAHASNVSPDTLKWMRETLKGKLVKGTTGG</sequence>
<feature type="compositionally biased region" description="Gly residues" evidence="1">
    <location>
        <begin position="126"/>
        <end position="138"/>
    </location>
</feature>
<evidence type="ECO:0000259" key="2">
    <source>
        <dbReference type="PROSITE" id="PS50829"/>
    </source>
</evidence>
<feature type="region of interest" description="Disordered" evidence="1">
    <location>
        <begin position="227"/>
        <end position="342"/>
    </location>
</feature>
<dbReference type="InterPro" id="IPR003169">
    <property type="entry name" value="GYF"/>
</dbReference>
<feature type="compositionally biased region" description="Low complexity" evidence="1">
    <location>
        <begin position="785"/>
        <end position="808"/>
    </location>
</feature>
<accession>A0A0C3AZQ6</accession>
<organism evidence="3 4">
    <name type="scientific">Serendipita vermifera MAFF 305830</name>
    <dbReference type="NCBI Taxonomy" id="933852"/>
    <lineage>
        <taxon>Eukaryota</taxon>
        <taxon>Fungi</taxon>
        <taxon>Dikarya</taxon>
        <taxon>Basidiomycota</taxon>
        <taxon>Agaricomycotina</taxon>
        <taxon>Agaricomycetes</taxon>
        <taxon>Sebacinales</taxon>
        <taxon>Serendipitaceae</taxon>
        <taxon>Serendipita</taxon>
    </lineage>
</organism>
<dbReference type="HOGENOM" id="CLU_269179_0_0_1"/>
<dbReference type="OrthoDB" id="3268536at2759"/>
<feature type="compositionally biased region" description="Basic and acidic residues" evidence="1">
    <location>
        <begin position="1043"/>
        <end position="1061"/>
    </location>
</feature>
<reference evidence="4" key="2">
    <citation type="submission" date="2015-01" db="EMBL/GenBank/DDBJ databases">
        <title>Evolutionary Origins and Diversification of the Mycorrhizal Mutualists.</title>
        <authorList>
            <consortium name="DOE Joint Genome Institute"/>
            <consortium name="Mycorrhizal Genomics Consortium"/>
            <person name="Kohler A."/>
            <person name="Kuo A."/>
            <person name="Nagy L.G."/>
            <person name="Floudas D."/>
            <person name="Copeland A."/>
            <person name="Barry K.W."/>
            <person name="Cichocki N."/>
            <person name="Veneault-Fourrey C."/>
            <person name="LaButti K."/>
            <person name="Lindquist E.A."/>
            <person name="Lipzen A."/>
            <person name="Lundell T."/>
            <person name="Morin E."/>
            <person name="Murat C."/>
            <person name="Riley R."/>
            <person name="Ohm R."/>
            <person name="Sun H."/>
            <person name="Tunlid A."/>
            <person name="Henrissat B."/>
            <person name="Grigoriev I.V."/>
            <person name="Hibbett D.S."/>
            <person name="Martin F."/>
        </authorList>
    </citation>
    <scope>NUCLEOTIDE SEQUENCE [LARGE SCALE GENOMIC DNA]</scope>
    <source>
        <strain evidence="4">MAFF 305830</strain>
    </source>
</reference>
<feature type="compositionally biased region" description="Acidic residues" evidence="1">
    <location>
        <begin position="300"/>
        <end position="310"/>
    </location>
</feature>
<dbReference type="SMART" id="SM00444">
    <property type="entry name" value="GYF"/>
    <property type="match status" value="1"/>
</dbReference>
<feature type="compositionally biased region" description="Low complexity" evidence="1">
    <location>
        <begin position="663"/>
        <end position="676"/>
    </location>
</feature>
<proteinExistence type="predicted"/>
<feature type="compositionally biased region" description="Gly residues" evidence="1">
    <location>
        <begin position="1027"/>
        <end position="1037"/>
    </location>
</feature>
<evidence type="ECO:0000313" key="4">
    <source>
        <dbReference type="Proteomes" id="UP000054097"/>
    </source>
</evidence>
<evidence type="ECO:0000256" key="1">
    <source>
        <dbReference type="SAM" id="MobiDB-lite"/>
    </source>
</evidence>
<feature type="compositionally biased region" description="Low complexity" evidence="1">
    <location>
        <begin position="507"/>
        <end position="518"/>
    </location>
</feature>
<dbReference type="AlphaFoldDB" id="A0A0C3AZQ6"/>
<feature type="compositionally biased region" description="Low complexity" evidence="1">
    <location>
        <begin position="1130"/>
        <end position="1142"/>
    </location>
</feature>
<feature type="compositionally biased region" description="Polar residues" evidence="1">
    <location>
        <begin position="1156"/>
        <end position="1174"/>
    </location>
</feature>
<feature type="compositionally biased region" description="Low complexity" evidence="1">
    <location>
        <begin position="1100"/>
        <end position="1114"/>
    </location>
</feature>
<feature type="region of interest" description="Disordered" evidence="1">
    <location>
        <begin position="763"/>
        <end position="910"/>
    </location>
</feature>
<feature type="compositionally biased region" description="Basic and acidic residues" evidence="1">
    <location>
        <begin position="324"/>
        <end position="336"/>
    </location>
</feature>